<keyword evidence="4" id="KW-1185">Reference proteome</keyword>
<dbReference type="Gene3D" id="3.40.50.620">
    <property type="entry name" value="HUPs"/>
    <property type="match status" value="1"/>
</dbReference>
<evidence type="ECO:0000313" key="4">
    <source>
        <dbReference type="Proteomes" id="UP000049855"/>
    </source>
</evidence>
<feature type="transmembrane region" description="Helical" evidence="1">
    <location>
        <begin position="35"/>
        <end position="53"/>
    </location>
</feature>
<evidence type="ECO:0000313" key="3">
    <source>
        <dbReference type="EMBL" id="CQR70509.1"/>
    </source>
</evidence>
<gene>
    <name evidence="3" type="ORF">SpAn4DRAFT_1478</name>
</gene>
<feature type="transmembrane region" description="Helical" evidence="1">
    <location>
        <begin position="12"/>
        <end position="28"/>
    </location>
</feature>
<sequence>MIYVVKFFYNWLLPPGLFIAALLVLGVVSYKRNKIISAMILVIAGITYLLSISPCSDYLIQSLETRFVPPQTLSDRDVIIMLGYGATQDTPDVSGNGQLSGSSANRLLTTARLHLRTGLPIIISGGQVFADSGNEAQISRRILMDLGIPASKIFIDDKSRTTIENAMYTKAILKEQRFNRPILVVSGFHLPRAVKNFERIGITVLPYPTDYQVSKNSYFSFNKLAPSYDALCKSGTALREYMGMLALEFR</sequence>
<dbReference type="Pfam" id="PF02698">
    <property type="entry name" value="DUF218"/>
    <property type="match status" value="1"/>
</dbReference>
<dbReference type="PANTHER" id="PTHR30336:SF4">
    <property type="entry name" value="ENVELOPE BIOGENESIS FACTOR ELYC"/>
    <property type="match status" value="1"/>
</dbReference>
<accession>A0A0U1KTS4</accession>
<dbReference type="AlphaFoldDB" id="A0A0U1KTS4"/>
<evidence type="ECO:0000256" key="1">
    <source>
        <dbReference type="SAM" id="Phobius"/>
    </source>
</evidence>
<feature type="domain" description="DUF218" evidence="2">
    <location>
        <begin position="77"/>
        <end position="243"/>
    </location>
</feature>
<dbReference type="CDD" id="cd06259">
    <property type="entry name" value="YdcF-like"/>
    <property type="match status" value="1"/>
</dbReference>
<dbReference type="EMBL" id="CTRP01000003">
    <property type="protein sequence ID" value="CQR70509.1"/>
    <property type="molecule type" value="Genomic_DNA"/>
</dbReference>
<keyword evidence="1" id="KW-1133">Transmembrane helix</keyword>
<dbReference type="GO" id="GO:0000270">
    <property type="term" value="P:peptidoglycan metabolic process"/>
    <property type="evidence" value="ECO:0007669"/>
    <property type="project" value="TreeGrafter"/>
</dbReference>
<dbReference type="GO" id="GO:0043164">
    <property type="term" value="P:Gram-negative-bacterium-type cell wall biogenesis"/>
    <property type="evidence" value="ECO:0007669"/>
    <property type="project" value="TreeGrafter"/>
</dbReference>
<reference evidence="4" key="1">
    <citation type="submission" date="2015-03" db="EMBL/GenBank/DDBJ databases">
        <authorList>
            <person name="Nijsse Bart"/>
        </authorList>
    </citation>
    <scope>NUCLEOTIDE SEQUENCE [LARGE SCALE GENOMIC DNA]</scope>
</reference>
<dbReference type="InterPro" id="IPR003848">
    <property type="entry name" value="DUF218"/>
</dbReference>
<keyword evidence="1" id="KW-0472">Membrane</keyword>
<proteinExistence type="predicted"/>
<dbReference type="GO" id="GO:0005886">
    <property type="term" value="C:plasma membrane"/>
    <property type="evidence" value="ECO:0007669"/>
    <property type="project" value="TreeGrafter"/>
</dbReference>
<dbReference type="Proteomes" id="UP000049855">
    <property type="component" value="Unassembled WGS sequence"/>
</dbReference>
<keyword evidence="1" id="KW-0812">Transmembrane</keyword>
<dbReference type="RefSeq" id="WP_021169240.1">
    <property type="nucleotide sequence ID" value="NZ_CTRP01000003.1"/>
</dbReference>
<evidence type="ECO:0000259" key="2">
    <source>
        <dbReference type="Pfam" id="PF02698"/>
    </source>
</evidence>
<protein>
    <submittedName>
        <fullName evidence="3">Putative membrane protein</fullName>
    </submittedName>
</protein>
<organism evidence="3 4">
    <name type="scientific">Sporomusa ovata</name>
    <dbReference type="NCBI Taxonomy" id="2378"/>
    <lineage>
        <taxon>Bacteria</taxon>
        <taxon>Bacillati</taxon>
        <taxon>Bacillota</taxon>
        <taxon>Negativicutes</taxon>
        <taxon>Selenomonadales</taxon>
        <taxon>Sporomusaceae</taxon>
        <taxon>Sporomusa</taxon>
    </lineage>
</organism>
<dbReference type="PANTHER" id="PTHR30336">
    <property type="entry name" value="INNER MEMBRANE PROTEIN, PROBABLE PERMEASE"/>
    <property type="match status" value="1"/>
</dbReference>
<dbReference type="InterPro" id="IPR014729">
    <property type="entry name" value="Rossmann-like_a/b/a_fold"/>
</dbReference>
<dbReference type="InterPro" id="IPR051599">
    <property type="entry name" value="Cell_Envelope_Assoc"/>
</dbReference>
<name>A0A0U1KTS4_9FIRM</name>